<keyword evidence="10" id="KW-0675">Receptor</keyword>
<evidence type="ECO:0000256" key="9">
    <source>
        <dbReference type="ARBA" id="ARBA00022840"/>
    </source>
</evidence>
<dbReference type="AlphaFoldDB" id="A0AA39RS12"/>
<name>A0AA39RS12_ACESA</name>
<reference evidence="15" key="1">
    <citation type="journal article" date="2022" name="Plant J.">
        <title>Strategies of tolerance reflected in two North American maple genomes.</title>
        <authorList>
            <person name="McEvoy S.L."/>
            <person name="Sezen U.U."/>
            <person name="Trouern-Trend A."/>
            <person name="McMahon S.M."/>
            <person name="Schaberg P.G."/>
            <person name="Yang J."/>
            <person name="Wegrzyn J.L."/>
            <person name="Swenson N.G."/>
        </authorList>
    </citation>
    <scope>NUCLEOTIDE SEQUENCE</scope>
    <source>
        <strain evidence="15">NS2018</strain>
    </source>
</reference>
<evidence type="ECO:0000313" key="15">
    <source>
        <dbReference type="EMBL" id="KAK0579833.1"/>
    </source>
</evidence>
<sequence length="326" mass="36154">MVLMMYLDKDNSSNDLIIYVADYNSFHINCGGSDVTINHTVYKGDGGAVNGASLQYDSGTNWGFISAGDFMDDDSKNDNRYIVKANPDTQPKLYSEARASPLFLTYYGYCLENGNYTVNLHFAEILFRDEEPYNRVGRRIFDIYIQEKLELKDFNIKEQANGTGKAIIKTFNATVTENTLEIRLYWAGRGTTCIPSRGICGPLISAISICQGKSCNSFSALLSNFAASDEDGVATTRFSMDKNVISGSEASTLKLDWATRQKICVGIARGLAFLHEESTIKIVHRDIKATNVLLDRQMNAKISDFGLAKLKEEDDTHISTRVAGTV</sequence>
<protein>
    <recommendedName>
        <fullName evidence="2">non-specific serine/threonine protein kinase</fullName>
        <ecNumber evidence="2">2.7.11.1</ecNumber>
    </recommendedName>
</protein>
<organism evidence="15 16">
    <name type="scientific">Acer saccharum</name>
    <name type="common">Sugar maple</name>
    <dbReference type="NCBI Taxonomy" id="4024"/>
    <lineage>
        <taxon>Eukaryota</taxon>
        <taxon>Viridiplantae</taxon>
        <taxon>Streptophyta</taxon>
        <taxon>Embryophyta</taxon>
        <taxon>Tracheophyta</taxon>
        <taxon>Spermatophyta</taxon>
        <taxon>Magnoliopsida</taxon>
        <taxon>eudicotyledons</taxon>
        <taxon>Gunneridae</taxon>
        <taxon>Pentapetalae</taxon>
        <taxon>rosids</taxon>
        <taxon>malvids</taxon>
        <taxon>Sapindales</taxon>
        <taxon>Sapindaceae</taxon>
        <taxon>Hippocastanoideae</taxon>
        <taxon>Acereae</taxon>
        <taxon>Acer</taxon>
    </lineage>
</organism>
<keyword evidence="3" id="KW-0723">Serine/threonine-protein kinase</keyword>
<dbReference type="PROSITE" id="PS00108">
    <property type="entry name" value="PROTEIN_KINASE_ST"/>
    <property type="match status" value="1"/>
</dbReference>
<evidence type="ECO:0000256" key="12">
    <source>
        <dbReference type="ARBA" id="ARBA00047899"/>
    </source>
</evidence>
<dbReference type="SUPFAM" id="SSF56112">
    <property type="entry name" value="Protein kinase-like (PK-like)"/>
    <property type="match status" value="1"/>
</dbReference>
<dbReference type="InterPro" id="IPR011009">
    <property type="entry name" value="Kinase-like_dom_sf"/>
</dbReference>
<feature type="domain" description="Protein kinase" evidence="14">
    <location>
        <begin position="35"/>
        <end position="326"/>
    </location>
</feature>
<evidence type="ECO:0000313" key="16">
    <source>
        <dbReference type="Proteomes" id="UP001168877"/>
    </source>
</evidence>
<dbReference type="GO" id="GO:0005524">
    <property type="term" value="F:ATP binding"/>
    <property type="evidence" value="ECO:0007669"/>
    <property type="project" value="UniProtKB-KW"/>
</dbReference>
<dbReference type="FunFam" id="1.10.510.10:FF:001023">
    <property type="entry name" value="Os07g0541700 protein"/>
    <property type="match status" value="1"/>
</dbReference>
<dbReference type="GO" id="GO:0004674">
    <property type="term" value="F:protein serine/threonine kinase activity"/>
    <property type="evidence" value="ECO:0007669"/>
    <property type="project" value="UniProtKB-KW"/>
</dbReference>
<dbReference type="PANTHER" id="PTHR48006:SF81">
    <property type="entry name" value="PROTEIN KINASE DOMAIN-CONTAINING PROTEIN"/>
    <property type="match status" value="1"/>
</dbReference>
<evidence type="ECO:0000256" key="2">
    <source>
        <dbReference type="ARBA" id="ARBA00012513"/>
    </source>
</evidence>
<evidence type="ECO:0000256" key="1">
    <source>
        <dbReference type="ARBA" id="ARBA00004479"/>
    </source>
</evidence>
<dbReference type="FunFam" id="2.60.120.430:FF:000004">
    <property type="entry name" value="Putative leucine-rich repeat receptor-like serine/threonine-protein kinase"/>
    <property type="match status" value="1"/>
</dbReference>
<comment type="caution">
    <text evidence="15">The sequence shown here is derived from an EMBL/GenBank/DDBJ whole genome shotgun (WGS) entry which is preliminary data.</text>
</comment>
<evidence type="ECO:0000256" key="5">
    <source>
        <dbReference type="ARBA" id="ARBA00022679"/>
    </source>
</evidence>
<evidence type="ECO:0000256" key="11">
    <source>
        <dbReference type="ARBA" id="ARBA00023180"/>
    </source>
</evidence>
<dbReference type="InterPro" id="IPR051824">
    <property type="entry name" value="LRR_Rcpt-Like_S/T_Kinase"/>
</dbReference>
<keyword evidence="5" id="KW-0808">Transferase</keyword>
<accession>A0AA39RS12</accession>
<dbReference type="GO" id="GO:0016020">
    <property type="term" value="C:membrane"/>
    <property type="evidence" value="ECO:0007669"/>
    <property type="project" value="UniProtKB-SubCell"/>
</dbReference>
<dbReference type="Pfam" id="PF00069">
    <property type="entry name" value="Pkinase"/>
    <property type="match status" value="1"/>
</dbReference>
<dbReference type="InterPro" id="IPR021720">
    <property type="entry name" value="Malectin_dom"/>
</dbReference>
<comment type="subcellular location">
    <subcellularLocation>
        <location evidence="1">Membrane</location>
        <topology evidence="1">Single-pass type I membrane protein</topology>
    </subcellularLocation>
</comment>
<evidence type="ECO:0000256" key="6">
    <source>
        <dbReference type="ARBA" id="ARBA00022729"/>
    </source>
</evidence>
<dbReference type="Gene3D" id="2.60.120.430">
    <property type="entry name" value="Galactose-binding lectin"/>
    <property type="match status" value="1"/>
</dbReference>
<dbReference type="InterPro" id="IPR008271">
    <property type="entry name" value="Ser/Thr_kinase_AS"/>
</dbReference>
<keyword evidence="8" id="KW-0418">Kinase</keyword>
<evidence type="ECO:0000256" key="7">
    <source>
        <dbReference type="ARBA" id="ARBA00022741"/>
    </source>
</evidence>
<keyword evidence="7" id="KW-0547">Nucleotide-binding</keyword>
<dbReference type="PANTHER" id="PTHR48006">
    <property type="entry name" value="LEUCINE-RICH REPEAT-CONTAINING PROTEIN DDB_G0281931-RELATED"/>
    <property type="match status" value="1"/>
</dbReference>
<keyword evidence="11" id="KW-0325">Glycoprotein</keyword>
<reference evidence="15" key="2">
    <citation type="submission" date="2023-06" db="EMBL/GenBank/DDBJ databases">
        <authorList>
            <person name="Swenson N.G."/>
            <person name="Wegrzyn J.L."/>
            <person name="Mcevoy S.L."/>
        </authorList>
    </citation>
    <scope>NUCLEOTIDE SEQUENCE</scope>
    <source>
        <strain evidence="15">NS2018</strain>
        <tissue evidence="15">Leaf</tissue>
    </source>
</reference>
<proteinExistence type="predicted"/>
<dbReference type="PROSITE" id="PS50011">
    <property type="entry name" value="PROTEIN_KINASE_DOM"/>
    <property type="match status" value="1"/>
</dbReference>
<keyword evidence="9" id="KW-0067">ATP-binding</keyword>
<comment type="catalytic activity">
    <reaction evidence="12">
        <text>L-threonyl-[protein] + ATP = O-phospho-L-threonyl-[protein] + ADP + H(+)</text>
        <dbReference type="Rhea" id="RHEA:46608"/>
        <dbReference type="Rhea" id="RHEA-COMP:11060"/>
        <dbReference type="Rhea" id="RHEA-COMP:11605"/>
        <dbReference type="ChEBI" id="CHEBI:15378"/>
        <dbReference type="ChEBI" id="CHEBI:30013"/>
        <dbReference type="ChEBI" id="CHEBI:30616"/>
        <dbReference type="ChEBI" id="CHEBI:61977"/>
        <dbReference type="ChEBI" id="CHEBI:456216"/>
        <dbReference type="EC" id="2.7.11.1"/>
    </reaction>
</comment>
<dbReference type="Proteomes" id="UP001168877">
    <property type="component" value="Unassembled WGS sequence"/>
</dbReference>
<comment type="catalytic activity">
    <reaction evidence="13">
        <text>L-seryl-[protein] + ATP = O-phospho-L-seryl-[protein] + ADP + H(+)</text>
        <dbReference type="Rhea" id="RHEA:17989"/>
        <dbReference type="Rhea" id="RHEA-COMP:9863"/>
        <dbReference type="Rhea" id="RHEA-COMP:11604"/>
        <dbReference type="ChEBI" id="CHEBI:15378"/>
        <dbReference type="ChEBI" id="CHEBI:29999"/>
        <dbReference type="ChEBI" id="CHEBI:30616"/>
        <dbReference type="ChEBI" id="CHEBI:83421"/>
        <dbReference type="ChEBI" id="CHEBI:456216"/>
        <dbReference type="EC" id="2.7.11.1"/>
    </reaction>
</comment>
<evidence type="ECO:0000256" key="10">
    <source>
        <dbReference type="ARBA" id="ARBA00023170"/>
    </source>
</evidence>
<evidence type="ECO:0000256" key="4">
    <source>
        <dbReference type="ARBA" id="ARBA00022553"/>
    </source>
</evidence>
<dbReference type="EC" id="2.7.11.1" evidence="2"/>
<dbReference type="Gene3D" id="1.10.510.10">
    <property type="entry name" value="Transferase(Phosphotransferase) domain 1"/>
    <property type="match status" value="1"/>
</dbReference>
<keyword evidence="4" id="KW-0597">Phosphoprotein</keyword>
<gene>
    <name evidence="15" type="ORF">LWI29_032234</name>
</gene>
<evidence type="ECO:0000256" key="8">
    <source>
        <dbReference type="ARBA" id="ARBA00022777"/>
    </source>
</evidence>
<dbReference type="EMBL" id="JAUESC010000385">
    <property type="protein sequence ID" value="KAK0579833.1"/>
    <property type="molecule type" value="Genomic_DNA"/>
</dbReference>
<evidence type="ECO:0000256" key="3">
    <source>
        <dbReference type="ARBA" id="ARBA00022527"/>
    </source>
</evidence>
<evidence type="ECO:0000259" key="14">
    <source>
        <dbReference type="PROSITE" id="PS50011"/>
    </source>
</evidence>
<evidence type="ECO:0000256" key="13">
    <source>
        <dbReference type="ARBA" id="ARBA00048679"/>
    </source>
</evidence>
<dbReference type="Pfam" id="PF11721">
    <property type="entry name" value="Malectin"/>
    <property type="match status" value="1"/>
</dbReference>
<keyword evidence="16" id="KW-1185">Reference proteome</keyword>
<dbReference type="InterPro" id="IPR000719">
    <property type="entry name" value="Prot_kinase_dom"/>
</dbReference>
<keyword evidence="6" id="KW-0732">Signal</keyword>